<dbReference type="PANTHER" id="PTHR16052:SF0">
    <property type="entry name" value="TBCC DOMAIN-CONTAINING PROTEIN 1"/>
    <property type="match status" value="1"/>
</dbReference>
<dbReference type="InterPro" id="IPR039589">
    <property type="entry name" value="TBCC1"/>
</dbReference>
<feature type="domain" description="C-CAP/cofactor C-like" evidence="7">
    <location>
        <begin position="316"/>
        <end position="448"/>
    </location>
</feature>
<dbReference type="PANTHER" id="PTHR16052">
    <property type="entry name" value="TBCC DOMAIN-CONTAINING PROTEIN 1"/>
    <property type="match status" value="1"/>
</dbReference>
<evidence type="ECO:0000256" key="1">
    <source>
        <dbReference type="ARBA" id="ARBA00004300"/>
    </source>
</evidence>
<dbReference type="AlphaFoldDB" id="A0A6P8HJ18"/>
<evidence type="ECO:0000256" key="5">
    <source>
        <dbReference type="ARBA" id="ARBA00022490"/>
    </source>
</evidence>
<dbReference type="InterPro" id="IPR016098">
    <property type="entry name" value="CAP/MinC_C"/>
</dbReference>
<evidence type="ECO:0000256" key="6">
    <source>
        <dbReference type="ARBA" id="ARBA00023212"/>
    </source>
</evidence>
<sequence>MEVTTLALWVRAEPFDSGAIHSPLPPKLTLHNLHKLCIYSRSKGKAGFPSITYSLWKHVACNKLGISNDQAWMYFETFDMLTQSSFKDSRTWKRQYLHCKTQEEIENLRDLMSVDTLQFVLFLFIQQIHKISFKASLVSGGEEWPTHSRSPDLDHKGSIAIKSLDEHDYMMFILHHLNEILELLMEPESTMNSNTSESCLTLEAVDALGFLFVGTVDSKKVQPLEELARIQSETSKSGYSKICRTFSFRDFQSWLRSNLQINPFGVSVILSHGSKHKDILSLSDTFDDHSIVKHRESDNKDPSLKGRIMSNIIYAPKNLKLVIMSQVCKQTVAKASDIYAGSDVKIHRCHYSYIYILCPLRSVTVQKCHNSTIVLGCVKTLVNIIACENVTFVMVCNRVAISGCVNCTFHLCCPTRPLILTGNENLTLAPYHTFYPKLEEHLKSEWGVITTTNEWNRPLLLGNGHSEILEVQDPPDVYRELPVQEFFTFNIPFSMKGSTEASPIPLPKKYEDALQERENVINNWYQMVKNLSLNKPQRQQLQSVVQNRFQEWLADSNEASQLNGLVPSAHTSKH</sequence>
<reference evidence="9" key="1">
    <citation type="submission" date="2025-08" db="UniProtKB">
        <authorList>
            <consortium name="RefSeq"/>
        </authorList>
    </citation>
    <scope>IDENTIFICATION</scope>
    <source>
        <tissue evidence="9">Tentacle</tissue>
    </source>
</reference>
<dbReference type="RefSeq" id="XP_031555846.1">
    <property type="nucleotide sequence ID" value="XM_031699986.1"/>
</dbReference>
<accession>A0A6P8HJ18</accession>
<evidence type="ECO:0000313" key="8">
    <source>
        <dbReference type="Proteomes" id="UP000515163"/>
    </source>
</evidence>
<dbReference type="InParanoid" id="A0A6P8HJ18"/>
<evidence type="ECO:0000256" key="2">
    <source>
        <dbReference type="ARBA" id="ARBA00004647"/>
    </source>
</evidence>
<protein>
    <recommendedName>
        <fullName evidence="4">TBCC domain-containing protein 1</fullName>
    </recommendedName>
</protein>
<keyword evidence="5" id="KW-0963">Cytoplasm</keyword>
<keyword evidence="6" id="KW-0206">Cytoskeleton</keyword>
<dbReference type="Pfam" id="PF07986">
    <property type="entry name" value="TBCC"/>
    <property type="match status" value="1"/>
</dbReference>
<dbReference type="PROSITE" id="PS51329">
    <property type="entry name" value="C_CAP_COFACTOR_C"/>
    <property type="match status" value="1"/>
</dbReference>
<organism evidence="8 9">
    <name type="scientific">Actinia tenebrosa</name>
    <name type="common">Australian red waratah sea anemone</name>
    <dbReference type="NCBI Taxonomy" id="6105"/>
    <lineage>
        <taxon>Eukaryota</taxon>
        <taxon>Metazoa</taxon>
        <taxon>Cnidaria</taxon>
        <taxon>Anthozoa</taxon>
        <taxon>Hexacorallia</taxon>
        <taxon>Actiniaria</taxon>
        <taxon>Actiniidae</taxon>
        <taxon>Actinia</taxon>
    </lineage>
</organism>
<gene>
    <name evidence="9" type="primary">LOC116292635</name>
</gene>
<dbReference type="Gene3D" id="2.160.20.70">
    <property type="match status" value="1"/>
</dbReference>
<dbReference type="FunCoup" id="A0A6P8HJ18">
    <property type="interactions" value="435"/>
</dbReference>
<evidence type="ECO:0000256" key="3">
    <source>
        <dbReference type="ARBA" id="ARBA00008848"/>
    </source>
</evidence>
<evidence type="ECO:0000313" key="9">
    <source>
        <dbReference type="RefSeq" id="XP_031555846.1"/>
    </source>
</evidence>
<dbReference type="InterPro" id="IPR017901">
    <property type="entry name" value="C-CAP_CF_C-like"/>
</dbReference>
<dbReference type="SMART" id="SM00673">
    <property type="entry name" value="CARP"/>
    <property type="match status" value="2"/>
</dbReference>
<dbReference type="KEGG" id="aten:116292635"/>
<dbReference type="GeneID" id="116292635"/>
<proteinExistence type="inferred from homology"/>
<evidence type="ECO:0000259" key="7">
    <source>
        <dbReference type="PROSITE" id="PS51329"/>
    </source>
</evidence>
<evidence type="ECO:0000256" key="4">
    <source>
        <dbReference type="ARBA" id="ARBA00017559"/>
    </source>
</evidence>
<comment type="subcellular location">
    <subcellularLocation>
        <location evidence="1">Cytoplasm</location>
        <location evidence="1">Cytoskeleton</location>
        <location evidence="1">Microtubule organizing center</location>
        <location evidence="1">Centrosome</location>
    </subcellularLocation>
    <subcellularLocation>
        <location evidence="2">Cytoplasm</location>
        <location evidence="2">Cytoskeleton</location>
        <location evidence="2">Spindle pole</location>
    </subcellularLocation>
</comment>
<dbReference type="InterPro" id="IPR012945">
    <property type="entry name" value="Tubulin-bd_cofactor_C_dom"/>
</dbReference>
<keyword evidence="8" id="KW-1185">Reference proteome</keyword>
<dbReference type="OrthoDB" id="427777at2759"/>
<dbReference type="GO" id="GO:0051684">
    <property type="term" value="P:maintenance of Golgi location"/>
    <property type="evidence" value="ECO:0007669"/>
    <property type="project" value="TreeGrafter"/>
</dbReference>
<name>A0A6P8HJ18_ACTTE</name>
<dbReference type="InterPro" id="IPR006599">
    <property type="entry name" value="CARP_motif"/>
</dbReference>
<dbReference type="Proteomes" id="UP000515163">
    <property type="component" value="Unplaced"/>
</dbReference>
<dbReference type="GO" id="GO:0051661">
    <property type="term" value="P:maintenance of centrosome location"/>
    <property type="evidence" value="ECO:0007669"/>
    <property type="project" value="TreeGrafter"/>
</dbReference>
<comment type="similarity">
    <text evidence="3">Belongs to the TBCC family.</text>
</comment>
<dbReference type="GO" id="GO:0031616">
    <property type="term" value="C:spindle pole centrosome"/>
    <property type="evidence" value="ECO:0007669"/>
    <property type="project" value="TreeGrafter"/>
</dbReference>